<accession>A0ABS6FJI1</accession>
<dbReference type="Proteomes" id="UP000783742">
    <property type="component" value="Unassembled WGS sequence"/>
</dbReference>
<evidence type="ECO:0000313" key="1">
    <source>
        <dbReference type="EMBL" id="MBU5669406.1"/>
    </source>
</evidence>
<evidence type="ECO:0000313" key="2">
    <source>
        <dbReference type="Proteomes" id="UP000783742"/>
    </source>
</evidence>
<sequence>MYYINFENDVFIDEDINLEPIKDIFRIYLNKCDSFQIKILKEDAKYKKVLEDYEIYSDDNEYEYIFQGLIDEDFKEMILENLIGEMAINFTDISLYKDGILKLEIINFGSEVYIYDFDEKTVVEFAEELEKIYGIKDINVYTDDEDLDEHNHEHNHNCSCHGDSCNHNHILH</sequence>
<name>A0ABS6FJI1_9FIRM</name>
<dbReference type="EMBL" id="JAHLQO010000004">
    <property type="protein sequence ID" value="MBU5669406.1"/>
    <property type="molecule type" value="Genomic_DNA"/>
</dbReference>
<protein>
    <submittedName>
        <fullName evidence="1">Uncharacterized protein</fullName>
    </submittedName>
</protein>
<proteinExistence type="predicted"/>
<comment type="caution">
    <text evidence="1">The sequence shown here is derived from an EMBL/GenBank/DDBJ whole genome shotgun (WGS) entry which is preliminary data.</text>
</comment>
<dbReference type="RefSeq" id="WP_216549240.1">
    <property type="nucleotide sequence ID" value="NZ_JAHLQO010000004.1"/>
</dbReference>
<gene>
    <name evidence="1" type="ORF">KQI68_06080</name>
</gene>
<reference evidence="1 2" key="1">
    <citation type="submission" date="2021-06" db="EMBL/GenBank/DDBJ databases">
        <authorList>
            <person name="Sun Q."/>
            <person name="Li D."/>
        </authorList>
    </citation>
    <scope>NUCLEOTIDE SEQUENCE [LARGE SCALE GENOMIC DNA]</scope>
    <source>
        <strain evidence="1 2">MSJ-1</strain>
    </source>
</reference>
<keyword evidence="2" id="KW-1185">Reference proteome</keyword>
<organism evidence="1 2">
    <name type="scientific">Peptoniphilus ovalis</name>
    <dbReference type="NCBI Taxonomy" id="2841503"/>
    <lineage>
        <taxon>Bacteria</taxon>
        <taxon>Bacillati</taxon>
        <taxon>Bacillota</taxon>
        <taxon>Tissierellia</taxon>
        <taxon>Tissierellales</taxon>
        <taxon>Peptoniphilaceae</taxon>
        <taxon>Peptoniphilus</taxon>
    </lineage>
</organism>